<keyword evidence="2" id="KW-0539">Nucleus</keyword>
<dbReference type="InterPro" id="IPR010402">
    <property type="entry name" value="CCT_domain"/>
</dbReference>
<feature type="domain" description="CCT" evidence="3">
    <location>
        <begin position="24"/>
        <end position="66"/>
    </location>
</feature>
<dbReference type="InterPro" id="IPR045281">
    <property type="entry name" value="CONSTANS-like"/>
</dbReference>
<reference evidence="4" key="1">
    <citation type="submission" date="2021-09" db="EMBL/GenBank/DDBJ databases">
        <authorList>
            <consortium name="AG Swart"/>
            <person name="Singh M."/>
            <person name="Singh A."/>
            <person name="Seah K."/>
            <person name="Emmerich C."/>
        </authorList>
    </citation>
    <scope>NUCLEOTIDE SEQUENCE</scope>
    <source>
        <strain evidence="4">ATCC30299</strain>
    </source>
</reference>
<dbReference type="EMBL" id="CAJZBQ010000060">
    <property type="protein sequence ID" value="CAG9335055.1"/>
    <property type="molecule type" value="Genomic_DNA"/>
</dbReference>
<name>A0AAU9KLW0_9CILI</name>
<dbReference type="PANTHER" id="PTHR31319:SF77">
    <property type="entry name" value="ZINC FINGER PROTEIN CONSTANS-LIKE 4"/>
    <property type="match status" value="1"/>
</dbReference>
<protein>
    <recommendedName>
        <fullName evidence="3">CCT domain-containing protein</fullName>
    </recommendedName>
</protein>
<keyword evidence="5" id="KW-1185">Reference proteome</keyword>
<dbReference type="PANTHER" id="PTHR31319">
    <property type="entry name" value="ZINC FINGER PROTEIN CONSTANS-LIKE 4"/>
    <property type="match status" value="1"/>
</dbReference>
<dbReference type="AlphaFoldDB" id="A0AAU9KLW0"/>
<evidence type="ECO:0000313" key="5">
    <source>
        <dbReference type="Proteomes" id="UP001162131"/>
    </source>
</evidence>
<dbReference type="Pfam" id="PF06203">
    <property type="entry name" value="CCT"/>
    <property type="match status" value="1"/>
</dbReference>
<accession>A0AAU9KLW0</accession>
<evidence type="ECO:0000256" key="1">
    <source>
        <dbReference type="ARBA" id="ARBA00004123"/>
    </source>
</evidence>
<organism evidence="4 5">
    <name type="scientific">Blepharisma stoltei</name>
    <dbReference type="NCBI Taxonomy" id="1481888"/>
    <lineage>
        <taxon>Eukaryota</taxon>
        <taxon>Sar</taxon>
        <taxon>Alveolata</taxon>
        <taxon>Ciliophora</taxon>
        <taxon>Postciliodesmatophora</taxon>
        <taxon>Heterotrichea</taxon>
        <taxon>Heterotrichida</taxon>
        <taxon>Blepharismidae</taxon>
        <taxon>Blepharisma</taxon>
    </lineage>
</organism>
<comment type="subcellular location">
    <subcellularLocation>
        <location evidence="1">Nucleus</location>
    </subcellularLocation>
</comment>
<dbReference type="GO" id="GO:0005634">
    <property type="term" value="C:nucleus"/>
    <property type="evidence" value="ECO:0007669"/>
    <property type="project" value="UniProtKB-SubCell"/>
</dbReference>
<comment type="caution">
    <text evidence="4">The sequence shown here is derived from an EMBL/GenBank/DDBJ whole genome shotgun (WGS) entry which is preliminary data.</text>
</comment>
<evidence type="ECO:0000313" key="4">
    <source>
        <dbReference type="EMBL" id="CAG9335055.1"/>
    </source>
</evidence>
<sequence length="76" mass="8982">MPIAFQILVPTTLKRIGGLTPEERKLKIRKFQEKKKRRHWGKRVSYNCRKQVADKRLRVKGRFIANTQAMPMNSSD</sequence>
<evidence type="ECO:0000259" key="3">
    <source>
        <dbReference type="PROSITE" id="PS51017"/>
    </source>
</evidence>
<evidence type="ECO:0000256" key="2">
    <source>
        <dbReference type="ARBA" id="ARBA00023242"/>
    </source>
</evidence>
<proteinExistence type="predicted"/>
<gene>
    <name evidence="4" type="ORF">BSTOLATCC_MIC62634</name>
</gene>
<dbReference type="Proteomes" id="UP001162131">
    <property type="component" value="Unassembled WGS sequence"/>
</dbReference>
<dbReference type="PROSITE" id="PS51017">
    <property type="entry name" value="CCT"/>
    <property type="match status" value="1"/>
</dbReference>